<sequence>MLNFIFLKIFFILSYIFICNCQDNGLCKYNGSYYDLQYKLPTNQNVKGRQFPCHLTKFLDYFGYLNESNYVDLSKTPVSKVKIVTAITEDHVNEITLLLLSFKKYFPKEIMIVYDLGLSNGTVKELKSLNFVEYRKFNFSMYPPNVSTVKTYGFKFLVVSEVLKDYPSVMWVDACVRFKKKNFMERVNKLINCYKGKDENHKLREQLKIEKEKKKRNFPVVGLPEKPFSFPKYRRKGYDKELFKFNVQHCYKSNVLMHIPTFHGILASSHEKFFEFIPTNKSRYVPEKELQHGTGFVLFVRTKDTVQNIMKWAVLCSLTKNCIAPIPWSSCVGKFTSKNLFSKNHVCHRFDQTLLTVLLQNSNNYNNQNYATEMYDYAAFRRTNFFLINFILYFFLFFAKITNNFIFFLQMKSPKYKNFPMICKNSKLQLRLVSANLLEMLNFIFLKIFFILSYIFICNCQDNGLCEYNGNYYDLQYKLPTNQNVKGRQFPCHLTKFLDYFGYLNESNYVDLSKTPVSKVKIVTAITDDHITETMPLLLSFKKYFPKETMIVYDLGLSKTTIKHLKSLKFIEYRKFNFSMYPPNVSIVKTYGFKFLVVSEVLKDYPSVMWVDACVRFKKKNFMERVNKLINCYKGKDENHKLREQLKIEKEKKKRNFPVVGLPEKPFSFPKYRRKGYDKELFKFNVQHCYKSNVLMHIPTFHGILASSHKKFFEFIPTNKSRYVPEKELQHGTGFVLFVRTKDTVQNIMKWAVLCSLTKNCIAPIPWSSCVGKFTSKNLFSKNHVCHRFDQTLLTVLLQNSNNYNNQNYATEMYDYAEFRGDIMKFLLFILLLFHYFKLQYGKFNNNHEQVHLALTKDPRSIVVSWTTFYDISLYKRKPSVKYGTIKSSLSKVKRGSTGNIIIKWSKTFTFKTFPYGSNFNLKFCVFGDVDTGVLYTLNAIKKTVKTKECQMIIHIGDIAYNLKDKNGFVGDAFMREIEPIAAYIPYMVINGNHDTNCANFLHYEHRFVMPNYNCKVDKYDYFYSFNLGLVNFIGLSSEVYSEYIFQGPEPILRQVKWLEKTLKKNKLSKNKRPWTILYLHRPLYCWQRTTENECSEFENLTLTRGYKDIPGLEDYFFKYGVDIVFYGHERAYQRHYPVYNRTVYKYSSNIYHNPPAPTYILSGAGGCIKCSRLKDREDPNKLQFGAKRSIEIGYTQVHVINKTHIEITQINTQYNKTVDLFLIIKELGYDMYRYQKSNKNKGEYKPSNGHQNHSYLHLSSYNRHCVILHNIPIHKKAYFKR</sequence>
<feature type="transmembrane region" description="Helical" evidence="4">
    <location>
        <begin position="385"/>
        <end position="409"/>
    </location>
</feature>
<dbReference type="Gene3D" id="3.60.21.10">
    <property type="match status" value="1"/>
</dbReference>
<evidence type="ECO:0000256" key="1">
    <source>
        <dbReference type="ARBA" id="ARBA00022729"/>
    </source>
</evidence>
<protein>
    <recommendedName>
        <fullName evidence="3">Purple acid phosphatase</fullName>
        <ecNumber evidence="3">3.1.3.2</ecNumber>
    </recommendedName>
</protein>
<dbReference type="InterPro" id="IPR041792">
    <property type="entry name" value="MPP_PAP"/>
</dbReference>
<evidence type="ECO:0000256" key="3">
    <source>
        <dbReference type="RuleBase" id="RU361203"/>
    </source>
</evidence>
<dbReference type="WBParaSite" id="TCONS_00011399.p1">
    <property type="protein sequence ID" value="TCONS_00011399.p1"/>
    <property type="gene ID" value="XLOC_005760"/>
</dbReference>
<dbReference type="Pfam" id="PF07801">
    <property type="entry name" value="DUF1647"/>
    <property type="match status" value="2"/>
</dbReference>
<dbReference type="Pfam" id="PF00149">
    <property type="entry name" value="Metallophos"/>
    <property type="match status" value="1"/>
</dbReference>
<dbReference type="Proteomes" id="UP000035681">
    <property type="component" value="Unplaced"/>
</dbReference>
<keyword evidence="1 3" id="KW-0732">Signal</keyword>
<dbReference type="GO" id="GO:0046872">
    <property type="term" value="F:metal ion binding"/>
    <property type="evidence" value="ECO:0007669"/>
    <property type="project" value="InterPro"/>
</dbReference>
<organism evidence="7 8">
    <name type="scientific">Strongyloides stercoralis</name>
    <name type="common">Threadworm</name>
    <dbReference type="NCBI Taxonomy" id="6248"/>
    <lineage>
        <taxon>Eukaryota</taxon>
        <taxon>Metazoa</taxon>
        <taxon>Ecdysozoa</taxon>
        <taxon>Nematoda</taxon>
        <taxon>Chromadorea</taxon>
        <taxon>Rhabditida</taxon>
        <taxon>Tylenchina</taxon>
        <taxon>Panagrolaimomorpha</taxon>
        <taxon>Strongyloidoidea</taxon>
        <taxon>Strongyloididae</taxon>
        <taxon>Strongyloides</taxon>
    </lineage>
</organism>
<dbReference type="InterPro" id="IPR004843">
    <property type="entry name" value="Calcineurin-like_PHP"/>
</dbReference>
<dbReference type="InterPro" id="IPR008963">
    <property type="entry name" value="Purple_acid_Pase-like_N"/>
</dbReference>
<dbReference type="CDD" id="cd00839">
    <property type="entry name" value="MPP_PAPs"/>
    <property type="match status" value="1"/>
</dbReference>
<dbReference type="SUPFAM" id="SSF56300">
    <property type="entry name" value="Metallo-dependent phosphatases"/>
    <property type="match status" value="1"/>
</dbReference>
<accession>A0AAF5DGG0</accession>
<evidence type="ECO:0000256" key="2">
    <source>
        <dbReference type="ARBA" id="ARBA00023180"/>
    </source>
</evidence>
<evidence type="ECO:0000259" key="6">
    <source>
        <dbReference type="Pfam" id="PF14008"/>
    </source>
</evidence>
<feature type="domain" description="Purple acid phosphatase C-terminal" evidence="6">
    <location>
        <begin position="1157"/>
        <end position="1220"/>
    </location>
</feature>
<comment type="catalytic activity">
    <reaction evidence="3">
        <text>a phosphate monoester + H2O = an alcohol + phosphate</text>
        <dbReference type="Rhea" id="RHEA:15017"/>
        <dbReference type="ChEBI" id="CHEBI:15377"/>
        <dbReference type="ChEBI" id="CHEBI:30879"/>
        <dbReference type="ChEBI" id="CHEBI:43474"/>
        <dbReference type="ChEBI" id="CHEBI:67140"/>
        <dbReference type="EC" id="3.1.3.2"/>
    </reaction>
</comment>
<keyword evidence="7" id="KW-1185">Reference proteome</keyword>
<dbReference type="GO" id="GO:0003993">
    <property type="term" value="F:acid phosphatase activity"/>
    <property type="evidence" value="ECO:0007669"/>
    <property type="project" value="UniProtKB-EC"/>
</dbReference>
<name>A0AAF5DGG0_STRER</name>
<proteinExistence type="inferred from homology"/>
<dbReference type="EC" id="3.1.3.2" evidence="3"/>
<dbReference type="PANTHER" id="PTHR31389">
    <property type="entry name" value="LD39211P"/>
    <property type="match status" value="1"/>
</dbReference>
<dbReference type="Pfam" id="PF14008">
    <property type="entry name" value="Metallophos_C"/>
    <property type="match status" value="1"/>
</dbReference>
<comment type="similarity">
    <text evidence="3">Belongs to the metallophosphoesterase superfamily. Purple acid phosphatase family.</text>
</comment>
<reference evidence="8" key="1">
    <citation type="submission" date="2024-02" db="UniProtKB">
        <authorList>
            <consortium name="WormBaseParasite"/>
        </authorList>
    </citation>
    <scope>IDENTIFICATION</scope>
</reference>
<keyword evidence="3" id="KW-0378">Hydrolase</keyword>
<evidence type="ECO:0000256" key="4">
    <source>
        <dbReference type="SAM" id="Phobius"/>
    </source>
</evidence>
<keyword evidence="4" id="KW-0812">Transmembrane</keyword>
<dbReference type="AlphaFoldDB" id="A0AAF5DGG0"/>
<dbReference type="InterPro" id="IPR029052">
    <property type="entry name" value="Metallo-depent_PP-like"/>
</dbReference>
<evidence type="ECO:0000259" key="5">
    <source>
        <dbReference type="Pfam" id="PF00149"/>
    </source>
</evidence>
<dbReference type="PANTHER" id="PTHR31389:SF4">
    <property type="entry name" value="LD39211P"/>
    <property type="match status" value="1"/>
</dbReference>
<evidence type="ECO:0000313" key="8">
    <source>
        <dbReference type="WBParaSite" id="TCONS_00011399.p1"/>
    </source>
</evidence>
<dbReference type="InterPro" id="IPR025733">
    <property type="entry name" value="PAPs_C"/>
</dbReference>
<evidence type="ECO:0000313" key="7">
    <source>
        <dbReference type="Proteomes" id="UP000035681"/>
    </source>
</evidence>
<keyword evidence="4" id="KW-1133">Transmembrane helix</keyword>
<keyword evidence="2" id="KW-0325">Glycoprotein</keyword>
<feature type="signal peptide" evidence="3">
    <location>
        <begin position="1"/>
        <end position="21"/>
    </location>
</feature>
<dbReference type="SUPFAM" id="SSF49363">
    <property type="entry name" value="Purple acid phosphatase, N-terminal domain"/>
    <property type="match status" value="1"/>
</dbReference>
<feature type="chain" id="PRO_5041766303" description="Purple acid phosphatase" evidence="3">
    <location>
        <begin position="22"/>
        <end position="1282"/>
    </location>
</feature>
<feature type="domain" description="Calcineurin-like phosphoesterase" evidence="5">
    <location>
        <begin position="923"/>
        <end position="1130"/>
    </location>
</feature>
<dbReference type="InterPro" id="IPR012444">
    <property type="entry name" value="DUF1647"/>
</dbReference>
<keyword evidence="4" id="KW-0472">Membrane</keyword>
<feature type="transmembrane region" description="Helical" evidence="4">
    <location>
        <begin position="430"/>
        <end position="457"/>
    </location>
</feature>